<evidence type="ECO:0000313" key="5">
    <source>
        <dbReference type="Proteomes" id="UP000188320"/>
    </source>
</evidence>
<dbReference type="EMBL" id="LSSK01000552">
    <property type="protein sequence ID" value="OMH82960.1"/>
    <property type="molecule type" value="Genomic_DNA"/>
</dbReference>
<accession>A0A1R1PVE1</accession>
<evidence type="ECO:0000256" key="1">
    <source>
        <dbReference type="ARBA" id="ARBA00007797"/>
    </source>
</evidence>
<feature type="domain" description="CCAAT-binding factor" evidence="2">
    <location>
        <begin position="236"/>
        <end position="388"/>
    </location>
</feature>
<dbReference type="EMBL" id="LSSK01000131">
    <property type="protein sequence ID" value="OMH84911.1"/>
    <property type="molecule type" value="Genomic_DNA"/>
</dbReference>
<gene>
    <name evidence="4" type="ORF">AX774_g1548</name>
    <name evidence="3" type="ORF">AX774_g3530</name>
</gene>
<keyword evidence="5" id="KW-1185">Reference proteome</keyword>
<name>A0A1R1PVE1_ZANCU</name>
<reference evidence="5" key="1">
    <citation type="submission" date="2017-01" db="EMBL/GenBank/DDBJ databases">
        <authorList>
            <person name="Wang Y."/>
            <person name="White M."/>
            <person name="Kvist S."/>
            <person name="Moncalvo J.-M."/>
        </authorList>
    </citation>
    <scope>NUCLEOTIDE SEQUENCE [LARGE SCALE GENOMIC DNA]</scope>
    <source>
        <strain evidence="5">COL-18-3</strain>
    </source>
</reference>
<dbReference type="InterPro" id="IPR005612">
    <property type="entry name" value="CCAAT-binding_factor"/>
</dbReference>
<evidence type="ECO:0000313" key="3">
    <source>
        <dbReference type="EMBL" id="OMH82960.1"/>
    </source>
</evidence>
<proteinExistence type="inferred from homology"/>
<comment type="similarity">
    <text evidence="1">Belongs to the CBF/MAK21 family.</text>
</comment>
<dbReference type="AlphaFoldDB" id="A0A1R1PVE1"/>
<dbReference type="PANTHER" id="PTHR12455:SF0">
    <property type="entry name" value="NUCLEOLAR COMPLEX PROTEIN 4 HOMOLOG"/>
    <property type="match status" value="1"/>
</dbReference>
<dbReference type="GO" id="GO:0042254">
    <property type="term" value="P:ribosome biogenesis"/>
    <property type="evidence" value="ECO:0007669"/>
    <property type="project" value="InterPro"/>
</dbReference>
<organism evidence="4 5">
    <name type="scientific">Zancudomyces culisetae</name>
    <name type="common">Gut fungus</name>
    <name type="synonym">Smittium culisetae</name>
    <dbReference type="NCBI Taxonomy" id="1213189"/>
    <lineage>
        <taxon>Eukaryota</taxon>
        <taxon>Fungi</taxon>
        <taxon>Fungi incertae sedis</taxon>
        <taxon>Zoopagomycota</taxon>
        <taxon>Kickxellomycotina</taxon>
        <taxon>Harpellomycetes</taxon>
        <taxon>Harpellales</taxon>
        <taxon>Legeriomycetaceae</taxon>
        <taxon>Zancudomyces</taxon>
    </lineage>
</organism>
<reference evidence="4" key="2">
    <citation type="submission" date="2017-01" db="EMBL/GenBank/DDBJ databases">
        <authorList>
            <person name="Mah S.A."/>
            <person name="Swanson W.J."/>
            <person name="Moy G.W."/>
            <person name="Vacquier V.D."/>
        </authorList>
    </citation>
    <scope>NUCLEOTIDE SEQUENCE [LARGE SCALE GENOMIC DNA]</scope>
    <source>
        <strain evidence="4">COL-18-3</strain>
    </source>
</reference>
<evidence type="ECO:0000259" key="2">
    <source>
        <dbReference type="Pfam" id="PF03914"/>
    </source>
</evidence>
<sequence length="450" mass="51377">MKVDLDEVDQNSVITDENEQKAVLSAWIVKTYKEFIKNLLSNFEGRDIALKIGSLRILMSLVKKEGAFLCRRSKIYTFPKSLFEKIVEKLIQEPSLEDEGGALENGRKADYDPIKKKSVESTGKNSDLSKKYEDIAQRTFEVLKNIKGIGKTEEIGKLFWIAAPEKSEKKAGVFKSHSHRRMFSEAWLSLMRIPLPVELYKMILMVMHRRILPGMHDPCLLMDFLTESYDSGGPVSLLALNGLFTLITEYNLTYPEFYTKLYAMFDKNLLQVKYRSRFFRLADTFLSSSHLPSYLVAAFIKRLSRISLTASPSALVIVAPFIYNLLKRHPTCMILIHRADSEDSPSSLEKDPYDFNEPDPAKSNALESSLWEILPIQNHYYSNISIMASIFNEPFKSSEYLLEDFLDHTYSTMISAETAKQIKKQPALSDPAPTSFFRSGEVLGDIFSLD</sequence>
<evidence type="ECO:0000313" key="4">
    <source>
        <dbReference type="EMBL" id="OMH84911.1"/>
    </source>
</evidence>
<dbReference type="OrthoDB" id="10263185at2759"/>
<dbReference type="PANTHER" id="PTHR12455">
    <property type="entry name" value="NUCLEOLAR COMPLEX PROTEIN 4"/>
    <property type="match status" value="1"/>
</dbReference>
<dbReference type="GO" id="GO:0032040">
    <property type="term" value="C:small-subunit processome"/>
    <property type="evidence" value="ECO:0007669"/>
    <property type="project" value="TreeGrafter"/>
</dbReference>
<dbReference type="Pfam" id="PF03914">
    <property type="entry name" value="CBF"/>
    <property type="match status" value="1"/>
</dbReference>
<dbReference type="InterPro" id="IPR027193">
    <property type="entry name" value="Noc4"/>
</dbReference>
<comment type="caution">
    <text evidence="4">The sequence shown here is derived from an EMBL/GenBank/DDBJ whole genome shotgun (WGS) entry which is preliminary data.</text>
</comment>
<dbReference type="GO" id="GO:0030692">
    <property type="term" value="C:Noc4p-Nop14p complex"/>
    <property type="evidence" value="ECO:0007669"/>
    <property type="project" value="TreeGrafter"/>
</dbReference>
<dbReference type="Proteomes" id="UP000188320">
    <property type="component" value="Unassembled WGS sequence"/>
</dbReference>
<protein>
    <recommendedName>
        <fullName evidence="2">CCAAT-binding factor domain-containing protein</fullName>
    </recommendedName>
</protein>